<dbReference type="PANTHER" id="PTHR42801:SF4">
    <property type="entry name" value="AHPC_TSA FAMILY PROTEIN"/>
    <property type="match status" value="1"/>
</dbReference>
<dbReference type="InterPro" id="IPR000866">
    <property type="entry name" value="AhpC/TSA"/>
</dbReference>
<keyword evidence="4" id="KW-0049">Antioxidant</keyword>
<evidence type="ECO:0000256" key="10">
    <source>
        <dbReference type="ARBA" id="ARBA00042639"/>
    </source>
</evidence>
<proteinExistence type="inferred from homology"/>
<reference evidence="14 15" key="1">
    <citation type="submission" date="2019-02" db="EMBL/GenBank/DDBJ databases">
        <title>Deep-cultivation of Planctomycetes and their phenomic and genomic characterization uncovers novel biology.</title>
        <authorList>
            <person name="Wiegand S."/>
            <person name="Jogler M."/>
            <person name="Boedeker C."/>
            <person name="Pinto D."/>
            <person name="Vollmers J."/>
            <person name="Rivas-Marin E."/>
            <person name="Kohn T."/>
            <person name="Peeters S.H."/>
            <person name="Heuer A."/>
            <person name="Rast P."/>
            <person name="Oberbeckmann S."/>
            <person name="Bunk B."/>
            <person name="Jeske O."/>
            <person name="Meyerdierks A."/>
            <person name="Storesund J.E."/>
            <person name="Kallscheuer N."/>
            <person name="Luecker S."/>
            <person name="Lage O.M."/>
            <person name="Pohl T."/>
            <person name="Merkel B.J."/>
            <person name="Hornburger P."/>
            <person name="Mueller R.-W."/>
            <person name="Bruemmer F."/>
            <person name="Labrenz M."/>
            <person name="Spormann A.M."/>
            <person name="Op Den Camp H."/>
            <person name="Overmann J."/>
            <person name="Amann R."/>
            <person name="Jetten M.S.M."/>
            <person name="Mascher T."/>
            <person name="Medema M.H."/>
            <person name="Devos D.P."/>
            <person name="Kaster A.-K."/>
            <person name="Ovreas L."/>
            <person name="Rohde M."/>
            <person name="Galperin M.Y."/>
            <person name="Jogler C."/>
        </authorList>
    </citation>
    <scope>NUCLEOTIDE SEQUENCE [LARGE SCALE GENOMIC DNA]</scope>
    <source>
        <strain evidence="14 15">KOR34</strain>
    </source>
</reference>
<dbReference type="PROSITE" id="PS51352">
    <property type="entry name" value="THIOREDOXIN_2"/>
    <property type="match status" value="1"/>
</dbReference>
<comment type="caution">
    <text evidence="14">The sequence shown here is derived from an EMBL/GenBank/DDBJ whole genome shotgun (WGS) entry which is preliminary data.</text>
</comment>
<keyword evidence="7" id="KW-0676">Redox-active center</keyword>
<protein>
    <recommendedName>
        <fullName evidence="2">thioredoxin-dependent peroxiredoxin</fullName>
        <ecNumber evidence="2">1.11.1.24</ecNumber>
    </recommendedName>
    <alternativeName>
        <fullName evidence="8">Thioredoxin peroxidase</fullName>
    </alternativeName>
    <alternativeName>
        <fullName evidence="10">Thioredoxin-dependent peroxiredoxin Bcp</fullName>
    </alternativeName>
</protein>
<evidence type="ECO:0000256" key="4">
    <source>
        <dbReference type="ARBA" id="ARBA00022862"/>
    </source>
</evidence>
<evidence type="ECO:0000256" key="12">
    <source>
        <dbReference type="SAM" id="SignalP"/>
    </source>
</evidence>
<dbReference type="InterPro" id="IPR013766">
    <property type="entry name" value="Thioredoxin_domain"/>
</dbReference>
<dbReference type="EMBL" id="SIHJ01000003">
    <property type="protein sequence ID" value="TWT32426.1"/>
    <property type="molecule type" value="Genomic_DNA"/>
</dbReference>
<dbReference type="SUPFAM" id="SSF52833">
    <property type="entry name" value="Thioredoxin-like"/>
    <property type="match status" value="1"/>
</dbReference>
<evidence type="ECO:0000256" key="7">
    <source>
        <dbReference type="ARBA" id="ARBA00023284"/>
    </source>
</evidence>
<evidence type="ECO:0000256" key="8">
    <source>
        <dbReference type="ARBA" id="ARBA00032824"/>
    </source>
</evidence>
<dbReference type="GO" id="GO:0045454">
    <property type="term" value="P:cell redox homeostasis"/>
    <property type="evidence" value="ECO:0007669"/>
    <property type="project" value="TreeGrafter"/>
</dbReference>
<dbReference type="GO" id="GO:0005737">
    <property type="term" value="C:cytoplasm"/>
    <property type="evidence" value="ECO:0007669"/>
    <property type="project" value="TreeGrafter"/>
</dbReference>
<sequence precursor="true">MSARTTFTSLLALALLPALALAADSKKPADPPTRDKPIKVGEKAPTLTLTSEAGKKVDLAKVYQDGPTVLVVLRGYPGYQCPACSRQAAGFIGAADKFKQAGAKVVMVYPGGVANLGERAGEFLAAQKRSEKSLPEPVVMTLDPDYQLTNAYGLRWDAPRETAYPSTYIIGKDGKVTFAEVSRTHGGRVAADKVLKELGKKKS</sequence>
<dbReference type="InterPro" id="IPR036249">
    <property type="entry name" value="Thioredoxin-like_sf"/>
</dbReference>
<evidence type="ECO:0000256" key="1">
    <source>
        <dbReference type="ARBA" id="ARBA00003330"/>
    </source>
</evidence>
<evidence type="ECO:0000256" key="3">
    <source>
        <dbReference type="ARBA" id="ARBA00022559"/>
    </source>
</evidence>
<dbReference type="Gene3D" id="3.40.30.10">
    <property type="entry name" value="Glutaredoxin"/>
    <property type="match status" value="1"/>
</dbReference>
<dbReference type="OrthoDB" id="279898at2"/>
<comment type="catalytic activity">
    <reaction evidence="11">
        <text>a hydroperoxide + [thioredoxin]-dithiol = an alcohol + [thioredoxin]-disulfide + H2O</text>
        <dbReference type="Rhea" id="RHEA:62620"/>
        <dbReference type="Rhea" id="RHEA-COMP:10698"/>
        <dbReference type="Rhea" id="RHEA-COMP:10700"/>
        <dbReference type="ChEBI" id="CHEBI:15377"/>
        <dbReference type="ChEBI" id="CHEBI:29950"/>
        <dbReference type="ChEBI" id="CHEBI:30879"/>
        <dbReference type="ChEBI" id="CHEBI:35924"/>
        <dbReference type="ChEBI" id="CHEBI:50058"/>
        <dbReference type="EC" id="1.11.1.24"/>
    </reaction>
</comment>
<dbReference type="GO" id="GO:0008379">
    <property type="term" value="F:thioredoxin peroxidase activity"/>
    <property type="evidence" value="ECO:0007669"/>
    <property type="project" value="TreeGrafter"/>
</dbReference>
<dbReference type="Pfam" id="PF00578">
    <property type="entry name" value="AhpC-TSA"/>
    <property type="match status" value="1"/>
</dbReference>
<keyword evidence="12" id="KW-0732">Signal</keyword>
<keyword evidence="5 14" id="KW-0560">Oxidoreductase</keyword>
<organism evidence="14 15">
    <name type="scientific">Posidoniimonas corsicana</name>
    <dbReference type="NCBI Taxonomy" id="1938618"/>
    <lineage>
        <taxon>Bacteria</taxon>
        <taxon>Pseudomonadati</taxon>
        <taxon>Planctomycetota</taxon>
        <taxon>Planctomycetia</taxon>
        <taxon>Pirellulales</taxon>
        <taxon>Lacipirellulaceae</taxon>
        <taxon>Posidoniimonas</taxon>
    </lineage>
</organism>
<dbReference type="CDD" id="cd02970">
    <property type="entry name" value="PRX_like2"/>
    <property type="match status" value="1"/>
</dbReference>
<dbReference type="InterPro" id="IPR050924">
    <property type="entry name" value="Peroxiredoxin_BCP/PrxQ"/>
</dbReference>
<feature type="signal peptide" evidence="12">
    <location>
        <begin position="1"/>
        <end position="22"/>
    </location>
</feature>
<evidence type="ECO:0000256" key="11">
    <source>
        <dbReference type="ARBA" id="ARBA00049091"/>
    </source>
</evidence>
<evidence type="ECO:0000313" key="14">
    <source>
        <dbReference type="EMBL" id="TWT32426.1"/>
    </source>
</evidence>
<keyword evidence="3 14" id="KW-0575">Peroxidase</keyword>
<feature type="chain" id="PRO_5023112018" description="thioredoxin-dependent peroxiredoxin" evidence="12">
    <location>
        <begin position="23"/>
        <end position="203"/>
    </location>
</feature>
<accession>A0A5C5V1I2</accession>
<evidence type="ECO:0000256" key="5">
    <source>
        <dbReference type="ARBA" id="ARBA00023002"/>
    </source>
</evidence>
<dbReference type="GO" id="GO:0034599">
    <property type="term" value="P:cellular response to oxidative stress"/>
    <property type="evidence" value="ECO:0007669"/>
    <property type="project" value="TreeGrafter"/>
</dbReference>
<comment type="function">
    <text evidence="1">Thiol-specific peroxidase that catalyzes the reduction of hydrogen peroxide and organic hydroperoxides to water and alcohols, respectively. Plays a role in cell protection against oxidative stress by detoxifying peroxides and as sensor of hydrogen peroxide-mediated signaling events.</text>
</comment>
<dbReference type="AlphaFoldDB" id="A0A5C5V1I2"/>
<keyword evidence="6" id="KW-1015">Disulfide bond</keyword>
<evidence type="ECO:0000256" key="6">
    <source>
        <dbReference type="ARBA" id="ARBA00023157"/>
    </source>
</evidence>
<dbReference type="PANTHER" id="PTHR42801">
    <property type="entry name" value="THIOREDOXIN-DEPENDENT PEROXIDE REDUCTASE"/>
    <property type="match status" value="1"/>
</dbReference>
<evidence type="ECO:0000259" key="13">
    <source>
        <dbReference type="PROSITE" id="PS51352"/>
    </source>
</evidence>
<keyword evidence="15" id="KW-1185">Reference proteome</keyword>
<evidence type="ECO:0000256" key="2">
    <source>
        <dbReference type="ARBA" id="ARBA00013017"/>
    </source>
</evidence>
<evidence type="ECO:0000313" key="15">
    <source>
        <dbReference type="Proteomes" id="UP000316714"/>
    </source>
</evidence>
<comment type="similarity">
    <text evidence="9">Belongs to the peroxiredoxin family. BCP/PrxQ subfamily.</text>
</comment>
<dbReference type="RefSeq" id="WP_146567779.1">
    <property type="nucleotide sequence ID" value="NZ_SIHJ01000003.1"/>
</dbReference>
<dbReference type="EC" id="1.11.1.24" evidence="2"/>
<dbReference type="Proteomes" id="UP000316714">
    <property type="component" value="Unassembled WGS sequence"/>
</dbReference>
<evidence type="ECO:0000256" key="9">
    <source>
        <dbReference type="ARBA" id="ARBA00038489"/>
    </source>
</evidence>
<gene>
    <name evidence="14" type="primary">bcp_3</name>
    <name evidence="14" type="ORF">KOR34_41890</name>
</gene>
<feature type="domain" description="Thioredoxin" evidence="13">
    <location>
        <begin position="38"/>
        <end position="203"/>
    </location>
</feature>
<name>A0A5C5V1I2_9BACT</name>